<sequence length="105" mass="11152">MTPSPDYIGYAYGAFVAIGGMIGYLKASSLPSLLAGTISGSLIALGAYRYQHKGKPDLILAISSLLMVSMGKRFLNSKKLMPAGITSALSFAMVIRYGMKLLQKS</sequence>
<dbReference type="OrthoDB" id="5620at2759"/>
<evidence type="ECO:0000256" key="5">
    <source>
        <dbReference type="ARBA" id="ARBA00023136"/>
    </source>
</evidence>
<dbReference type="InterPro" id="IPR044890">
    <property type="entry name" value="TMEM14_sf"/>
</dbReference>
<dbReference type="AlphaFoldDB" id="A0A9Q3HPJ3"/>
<keyword evidence="8" id="KW-1185">Reference proteome</keyword>
<evidence type="ECO:0008006" key="9">
    <source>
        <dbReference type="Google" id="ProtNLM"/>
    </source>
</evidence>
<evidence type="ECO:0000313" key="8">
    <source>
        <dbReference type="Proteomes" id="UP000765509"/>
    </source>
</evidence>
<dbReference type="Pfam" id="PF03647">
    <property type="entry name" value="Tmemb_14"/>
    <property type="match status" value="1"/>
</dbReference>
<evidence type="ECO:0000256" key="1">
    <source>
        <dbReference type="ARBA" id="ARBA00004370"/>
    </source>
</evidence>
<gene>
    <name evidence="7" type="ORF">O181_052588</name>
</gene>
<reference evidence="7" key="1">
    <citation type="submission" date="2021-03" db="EMBL/GenBank/DDBJ databases">
        <title>Draft genome sequence of rust myrtle Austropuccinia psidii MF-1, a brazilian biotype.</title>
        <authorList>
            <person name="Quecine M.C."/>
            <person name="Pachon D.M.R."/>
            <person name="Bonatelli M.L."/>
            <person name="Correr F.H."/>
            <person name="Franceschini L.M."/>
            <person name="Leite T.F."/>
            <person name="Margarido G.R.A."/>
            <person name="Almeida C.A."/>
            <person name="Ferrarezi J.A."/>
            <person name="Labate C.A."/>
        </authorList>
    </citation>
    <scope>NUCLEOTIDE SEQUENCE</scope>
    <source>
        <strain evidence="7">MF-1</strain>
    </source>
</reference>
<comment type="subcellular location">
    <subcellularLocation>
        <location evidence="1">Membrane</location>
    </subcellularLocation>
</comment>
<dbReference type="GO" id="GO:0070453">
    <property type="term" value="P:regulation of heme biosynthetic process"/>
    <property type="evidence" value="ECO:0007669"/>
    <property type="project" value="TreeGrafter"/>
</dbReference>
<evidence type="ECO:0000313" key="7">
    <source>
        <dbReference type="EMBL" id="MBW0512873.1"/>
    </source>
</evidence>
<evidence type="ECO:0000256" key="2">
    <source>
        <dbReference type="ARBA" id="ARBA00007590"/>
    </source>
</evidence>
<organism evidence="7 8">
    <name type="scientific">Austropuccinia psidii MF-1</name>
    <dbReference type="NCBI Taxonomy" id="1389203"/>
    <lineage>
        <taxon>Eukaryota</taxon>
        <taxon>Fungi</taxon>
        <taxon>Dikarya</taxon>
        <taxon>Basidiomycota</taxon>
        <taxon>Pucciniomycotina</taxon>
        <taxon>Pucciniomycetes</taxon>
        <taxon>Pucciniales</taxon>
        <taxon>Sphaerophragmiaceae</taxon>
        <taxon>Austropuccinia</taxon>
    </lineage>
</organism>
<dbReference type="PANTHER" id="PTHR12668:SF43">
    <property type="entry name" value="TRANSMEMBRANE PROTEIN 14 HOMOLOG"/>
    <property type="match status" value="1"/>
</dbReference>
<dbReference type="InterPro" id="IPR005349">
    <property type="entry name" value="TMEM14"/>
</dbReference>
<name>A0A9Q3HPJ3_9BASI</name>
<protein>
    <recommendedName>
        <fullName evidence="9">Transmembrane protein 14C</fullName>
    </recommendedName>
</protein>
<dbReference type="PANTHER" id="PTHR12668">
    <property type="entry name" value="TRANSMEMBRANE PROTEIN 14, 15"/>
    <property type="match status" value="1"/>
</dbReference>
<keyword evidence="4 6" id="KW-1133">Transmembrane helix</keyword>
<evidence type="ECO:0000256" key="4">
    <source>
        <dbReference type="ARBA" id="ARBA00022989"/>
    </source>
</evidence>
<feature type="transmembrane region" description="Helical" evidence="6">
    <location>
        <begin position="7"/>
        <end position="25"/>
    </location>
</feature>
<comment type="caution">
    <text evidence="7">The sequence shown here is derived from an EMBL/GenBank/DDBJ whole genome shotgun (WGS) entry which is preliminary data.</text>
</comment>
<feature type="transmembrane region" description="Helical" evidence="6">
    <location>
        <begin position="81"/>
        <end position="99"/>
    </location>
</feature>
<accession>A0A9Q3HPJ3</accession>
<proteinExistence type="inferred from homology"/>
<comment type="similarity">
    <text evidence="2">Belongs to the TMEM14 family.</text>
</comment>
<dbReference type="EMBL" id="AVOT02023038">
    <property type="protein sequence ID" value="MBW0512873.1"/>
    <property type="molecule type" value="Genomic_DNA"/>
</dbReference>
<dbReference type="Gene3D" id="1.10.10.1740">
    <property type="entry name" value="Transmembrane protein 14-like"/>
    <property type="match status" value="1"/>
</dbReference>
<dbReference type="Proteomes" id="UP000765509">
    <property type="component" value="Unassembled WGS sequence"/>
</dbReference>
<keyword evidence="3 6" id="KW-0812">Transmembrane</keyword>
<evidence type="ECO:0000256" key="3">
    <source>
        <dbReference type="ARBA" id="ARBA00022692"/>
    </source>
</evidence>
<dbReference type="GO" id="GO:0031966">
    <property type="term" value="C:mitochondrial membrane"/>
    <property type="evidence" value="ECO:0007669"/>
    <property type="project" value="TreeGrafter"/>
</dbReference>
<evidence type="ECO:0000256" key="6">
    <source>
        <dbReference type="SAM" id="Phobius"/>
    </source>
</evidence>
<keyword evidence="5 6" id="KW-0472">Membrane</keyword>